<name>A0A0U1XY72_BERFE</name>
<dbReference type="EMBL" id="KM886611">
    <property type="protein sequence ID" value="AJA05820.1"/>
    <property type="molecule type" value="Genomic_DNA"/>
</dbReference>
<evidence type="ECO:0000259" key="4">
    <source>
        <dbReference type="Pfam" id="PF00189"/>
    </source>
</evidence>
<evidence type="ECO:0000313" key="5">
    <source>
        <dbReference type="EMBL" id="AJA05820.1"/>
    </source>
</evidence>
<protein>
    <submittedName>
        <fullName evidence="5">Ribosomal protein S3</fullName>
    </submittedName>
</protein>
<dbReference type="GO" id="GO:0003723">
    <property type="term" value="F:RNA binding"/>
    <property type="evidence" value="ECO:0007669"/>
    <property type="project" value="InterPro"/>
</dbReference>
<dbReference type="RefSeq" id="YP_009115299.1">
    <property type="nucleotide sequence ID" value="NC_026126.1"/>
</dbReference>
<sequence length="357" mass="41629">MGQKINPNIFRLENTQEWNSKYFEKKSTEFSLYAFKDAEIKKFIHKFFNDNGLAVQTIKLYYLEGSLHVFVSYLLTTKSIVLVNSLNKTQNIKVTPQTKQTSNKKKYNKIKAGVKKYFHYQQLNHNVNLRTLLKKNSLKKAKKIIKYNKQVLQVRRIKMLKYYKSYLATKNYKSAKNIKNNAFLEKIFESLAQFTNKKIKISLTLHQVNKDLKQTLTKKKLEVLKKSLTQLRKYKQNEFFKEGVNTLFSCVVKKRSSDLLVHFIANQLKKLKRHNFFIKFVKTTLSLFSGKTFSIINGIKIKIKGRFNGAPRAKHTIIQIGNGVPVLTLNSNISYSEATAYTSNGTFGVKIWIHEKI</sequence>
<accession>A0A0U1XY72</accession>
<dbReference type="GO" id="GO:0022627">
    <property type="term" value="C:cytosolic small ribosomal subunit"/>
    <property type="evidence" value="ECO:0007669"/>
    <property type="project" value="TreeGrafter"/>
</dbReference>
<reference evidence="5" key="1">
    <citation type="journal article" date="2014" name="Mitochondrial DNA">
        <title>Repeat region absent in mitochondrial genome of tube-dwelling diatom Berkeleya fennica (Naviculales, Bacillariophyceae).</title>
        <authorList>
            <person name="An S.M."/>
            <person name="Noh J.H."/>
            <person name="Choi D.H."/>
            <person name="Lee J.H."/>
            <person name="Yang E.C."/>
        </authorList>
    </citation>
    <scope>NUCLEOTIDE SEQUENCE</scope>
</reference>
<dbReference type="AlphaFoldDB" id="A0A0U1XY72"/>
<dbReference type="Pfam" id="PF00189">
    <property type="entry name" value="Ribosomal_S3_C"/>
    <property type="match status" value="1"/>
</dbReference>
<dbReference type="GO" id="GO:0003735">
    <property type="term" value="F:structural constituent of ribosome"/>
    <property type="evidence" value="ECO:0007669"/>
    <property type="project" value="InterPro"/>
</dbReference>
<evidence type="ECO:0000256" key="2">
    <source>
        <dbReference type="ARBA" id="ARBA00022980"/>
    </source>
</evidence>
<geneLocation type="mitochondrion" evidence="5"/>
<comment type="similarity">
    <text evidence="1">Belongs to the universal ribosomal protein uS3 family.</text>
</comment>
<evidence type="ECO:0000256" key="1">
    <source>
        <dbReference type="ARBA" id="ARBA00010761"/>
    </source>
</evidence>
<dbReference type="SUPFAM" id="SSF54814">
    <property type="entry name" value="Prokaryotic type KH domain (KH-domain type II)"/>
    <property type="match status" value="1"/>
</dbReference>
<dbReference type="SUPFAM" id="SSF54821">
    <property type="entry name" value="Ribosomal protein S3 C-terminal domain"/>
    <property type="match status" value="1"/>
</dbReference>
<dbReference type="GeneID" id="22834857"/>
<dbReference type="GO" id="GO:0006412">
    <property type="term" value="P:translation"/>
    <property type="evidence" value="ECO:0007669"/>
    <property type="project" value="InterPro"/>
</dbReference>
<dbReference type="PANTHER" id="PTHR11760">
    <property type="entry name" value="30S/40S RIBOSOMAL PROTEIN S3"/>
    <property type="match status" value="1"/>
</dbReference>
<gene>
    <name evidence="5" type="primary">rps3</name>
    <name evidence="5" type="ORF">Bfen.m56</name>
</gene>
<organism evidence="5">
    <name type="scientific">Berkeleya fennica</name>
    <name type="common">Tube-dwelling diatom</name>
    <dbReference type="NCBI Taxonomy" id="1577906"/>
    <lineage>
        <taxon>Eukaryota</taxon>
        <taxon>Sar</taxon>
        <taxon>Stramenopiles</taxon>
        <taxon>Ochrophyta</taxon>
        <taxon>Bacillariophyta</taxon>
        <taxon>Bacillariophyceae</taxon>
        <taxon>Bacillariophycidae</taxon>
        <taxon>Naviculales</taxon>
        <taxon>Berkeleyaceae</taxon>
        <taxon>Berkeleya</taxon>
    </lineage>
</organism>
<feature type="domain" description="Small ribosomal subunit protein uS3 C-terminal" evidence="4">
    <location>
        <begin position="295"/>
        <end position="353"/>
    </location>
</feature>
<dbReference type="PANTHER" id="PTHR11760:SF19">
    <property type="entry name" value="SMALL RIBOSOMAL SUBUNIT PROTEIN US3C"/>
    <property type="match status" value="1"/>
</dbReference>
<keyword evidence="3" id="KW-0687">Ribonucleoprotein</keyword>
<dbReference type="Gene3D" id="3.30.1140.32">
    <property type="entry name" value="Ribosomal protein S3, C-terminal domain"/>
    <property type="match status" value="1"/>
</dbReference>
<dbReference type="InterPro" id="IPR057258">
    <property type="entry name" value="Ribosomal_uS3"/>
</dbReference>
<dbReference type="InterPro" id="IPR001351">
    <property type="entry name" value="Ribosomal_uS3_C"/>
</dbReference>
<proteinExistence type="inferred from homology"/>
<dbReference type="InterPro" id="IPR009019">
    <property type="entry name" value="KH_sf_prok-type"/>
</dbReference>
<evidence type="ECO:0000256" key="3">
    <source>
        <dbReference type="ARBA" id="ARBA00023274"/>
    </source>
</evidence>
<keyword evidence="5" id="KW-0496">Mitochondrion</keyword>
<keyword evidence="2 5" id="KW-0689">Ribosomal protein</keyword>
<dbReference type="InterPro" id="IPR036419">
    <property type="entry name" value="Ribosomal_S3_C_sf"/>
</dbReference>